<feature type="chain" id="PRO_5042926295" evidence="2">
    <location>
        <begin position="29"/>
        <end position="238"/>
    </location>
</feature>
<sequence length="238" mass="25450">MSLSLTPKKAIVAVAALAPLIVAGCSSADEETAAKNTSTVTSTSETATETPTEDPEHKDDKDKEENDKGKDQPAENQPKPQDQAANGGTRDHGGHNGQPVNPFAGGNPQGMNVAPVEGGQPADEQTVAEIRRLLDGQFEQTNPMDFFTYMPKNSCSAVLNEIDGGADAFKEENVDPATRAAMDNLFQIAPVNAHIESVTDVQRNGDRASASVTIRNQQGPDTALYRFQHEGGQWKFCK</sequence>
<organism evidence="3 4">
    <name type="scientific">Corynebacterium propinquum</name>
    <dbReference type="NCBI Taxonomy" id="43769"/>
    <lineage>
        <taxon>Bacteria</taxon>
        <taxon>Bacillati</taxon>
        <taxon>Actinomycetota</taxon>
        <taxon>Actinomycetes</taxon>
        <taxon>Mycobacteriales</taxon>
        <taxon>Corynebacteriaceae</taxon>
        <taxon>Corynebacterium</taxon>
    </lineage>
</organism>
<keyword evidence="2" id="KW-0732">Signal</keyword>
<dbReference type="AlphaFoldDB" id="A0AAP4BVT4"/>
<reference evidence="3" key="1">
    <citation type="submission" date="2023-05" db="EMBL/GenBank/DDBJ databases">
        <title>Metabolic capabilities are highly conserved among human nasal-associated Corynebacterium species in pangenomic analyses.</title>
        <authorList>
            <person name="Tran T.H."/>
            <person name="Roberts A.Q."/>
            <person name="Escapa I.F."/>
            <person name="Gao W."/>
            <person name="Conlan S."/>
            <person name="Kong H."/>
            <person name="Segre J.A."/>
            <person name="Kelly M.S."/>
            <person name="Lemon K.P."/>
        </authorList>
    </citation>
    <scope>NUCLEOTIDE SEQUENCE</scope>
    <source>
        <strain evidence="3">KPL2654</strain>
    </source>
</reference>
<feature type="compositionally biased region" description="Low complexity" evidence="1">
    <location>
        <begin position="37"/>
        <end position="50"/>
    </location>
</feature>
<comment type="caution">
    <text evidence="3">The sequence shown here is derived from an EMBL/GenBank/DDBJ whole genome shotgun (WGS) entry which is preliminary data.</text>
</comment>
<proteinExistence type="predicted"/>
<evidence type="ECO:0000256" key="2">
    <source>
        <dbReference type="SAM" id="SignalP"/>
    </source>
</evidence>
<feature type="signal peptide" evidence="2">
    <location>
        <begin position="1"/>
        <end position="28"/>
    </location>
</feature>
<dbReference type="EMBL" id="JASNVP010000011">
    <property type="protein sequence ID" value="MDK4326908.1"/>
    <property type="molecule type" value="Genomic_DNA"/>
</dbReference>
<accession>A0AAP4BVT4</accession>
<name>A0AAP4BVT4_9CORY</name>
<dbReference type="Proteomes" id="UP001226160">
    <property type="component" value="Unassembled WGS sequence"/>
</dbReference>
<evidence type="ECO:0000313" key="3">
    <source>
        <dbReference type="EMBL" id="MDK4326908.1"/>
    </source>
</evidence>
<evidence type="ECO:0000256" key="1">
    <source>
        <dbReference type="SAM" id="MobiDB-lite"/>
    </source>
</evidence>
<feature type="compositionally biased region" description="Basic and acidic residues" evidence="1">
    <location>
        <begin position="54"/>
        <end position="73"/>
    </location>
</feature>
<feature type="compositionally biased region" description="Polar residues" evidence="1">
    <location>
        <begin position="74"/>
        <end position="86"/>
    </location>
</feature>
<feature type="region of interest" description="Disordered" evidence="1">
    <location>
        <begin position="29"/>
        <end position="120"/>
    </location>
</feature>
<evidence type="ECO:0000313" key="4">
    <source>
        <dbReference type="Proteomes" id="UP001226160"/>
    </source>
</evidence>
<protein>
    <submittedName>
        <fullName evidence="3">ARC6/PARC6 family protein</fullName>
    </submittedName>
</protein>
<gene>
    <name evidence="3" type="ORF">QPX54_10400</name>
</gene>
<dbReference type="RefSeq" id="WP_239210706.1">
    <property type="nucleotide sequence ID" value="NZ_JAKRDM010000001.1"/>
</dbReference>